<dbReference type="Pfam" id="PF13483">
    <property type="entry name" value="Lactamase_B_3"/>
    <property type="match status" value="1"/>
</dbReference>
<dbReference type="Proteomes" id="UP000321412">
    <property type="component" value="Unassembled WGS sequence"/>
</dbReference>
<dbReference type="PANTHER" id="PTHR39189:SF1">
    <property type="entry name" value="UPF0173 METAL-DEPENDENT HYDROLASE YTKL"/>
    <property type="match status" value="1"/>
</dbReference>
<dbReference type="AlphaFoldDB" id="A0A5C6XHS1"/>
<dbReference type="RefSeq" id="WP_146979513.1">
    <property type="nucleotide sequence ID" value="NZ_VOSM01000001.1"/>
</dbReference>
<dbReference type="InterPro" id="IPR036866">
    <property type="entry name" value="RibonucZ/Hydroxyglut_hydro"/>
</dbReference>
<accession>A0A5C6XHS1</accession>
<name>A0A5C6XHS1_9DELT</name>
<dbReference type="PANTHER" id="PTHR39189">
    <property type="entry name" value="UPF0173 METAL-DEPENDENT HYDROLASE YTKL"/>
    <property type="match status" value="1"/>
</dbReference>
<feature type="domain" description="Metallo-beta-lactamase" evidence="1">
    <location>
        <begin position="12"/>
        <end position="172"/>
    </location>
</feature>
<gene>
    <name evidence="2" type="ORF">FRC98_01350</name>
</gene>
<organism evidence="2 3">
    <name type="scientific">Lujinxingia vulgaris</name>
    <dbReference type="NCBI Taxonomy" id="2600176"/>
    <lineage>
        <taxon>Bacteria</taxon>
        <taxon>Deltaproteobacteria</taxon>
        <taxon>Bradymonadales</taxon>
        <taxon>Lujinxingiaceae</taxon>
        <taxon>Lujinxingia</taxon>
    </lineage>
</organism>
<dbReference type="Gene3D" id="3.60.15.10">
    <property type="entry name" value="Ribonuclease Z/Hydroxyacylglutathione hydrolase-like"/>
    <property type="match status" value="1"/>
</dbReference>
<keyword evidence="2" id="KW-0378">Hydrolase</keyword>
<evidence type="ECO:0000313" key="2">
    <source>
        <dbReference type="EMBL" id="TXD39078.1"/>
    </source>
</evidence>
<keyword evidence="3" id="KW-1185">Reference proteome</keyword>
<protein>
    <submittedName>
        <fullName evidence="2">MBL fold metallo-hydrolase</fullName>
    </submittedName>
</protein>
<evidence type="ECO:0000259" key="1">
    <source>
        <dbReference type="SMART" id="SM00849"/>
    </source>
</evidence>
<reference evidence="2 3" key="1">
    <citation type="submission" date="2019-08" db="EMBL/GenBank/DDBJ databases">
        <title>Bradymonadales sp. TMQ4.</title>
        <authorList>
            <person name="Liang Q."/>
        </authorList>
    </citation>
    <scope>NUCLEOTIDE SEQUENCE [LARGE SCALE GENOMIC DNA]</scope>
    <source>
        <strain evidence="2 3">TMQ4</strain>
    </source>
</reference>
<comment type="caution">
    <text evidence="2">The sequence shown here is derived from an EMBL/GenBank/DDBJ whole genome shotgun (WGS) entry which is preliminary data.</text>
</comment>
<dbReference type="SMART" id="SM00849">
    <property type="entry name" value="Lactamase_B"/>
    <property type="match status" value="1"/>
</dbReference>
<proteinExistence type="predicted"/>
<sequence length="224" mass="23996">MSPPPLILTWYGHACFGLRCGDRSLLIDPYRPGGFGGKMALPPIEDAFDAVVVTHEHDDHAALDALIHPAPRVEVGEVGPFRISRTRVYHDEYRGVRRGGTSDILSVEVASRRLVHLGDVGHSPRPLDLKALSAGPRIDVLIVPVGGFFTIGAAQAWEWCRALSPRVIVPAHGADPRVGLNLRPTAHFLAGSPGSVEEVGGSVECDGALLSFNNRVIVMGTPRA</sequence>
<dbReference type="EMBL" id="VOSM01000001">
    <property type="protein sequence ID" value="TXD39078.1"/>
    <property type="molecule type" value="Genomic_DNA"/>
</dbReference>
<dbReference type="SUPFAM" id="SSF56281">
    <property type="entry name" value="Metallo-hydrolase/oxidoreductase"/>
    <property type="match status" value="1"/>
</dbReference>
<evidence type="ECO:0000313" key="3">
    <source>
        <dbReference type="Proteomes" id="UP000321412"/>
    </source>
</evidence>
<dbReference type="GO" id="GO:0016787">
    <property type="term" value="F:hydrolase activity"/>
    <property type="evidence" value="ECO:0007669"/>
    <property type="project" value="UniProtKB-KW"/>
</dbReference>
<dbReference type="InterPro" id="IPR001279">
    <property type="entry name" value="Metallo-B-lactamas"/>
</dbReference>
<dbReference type="OrthoDB" id="9789133at2"/>